<sequence>MQPAKQGVSVDLVHWVYSPPLTGNVQIEHNIFQQHLHQYLSFPLQPTLPLIFRFAASQLSSSSILHPRMLMLHRFHTAVTSLQPTIRQALLRSSTLLRLSAR</sequence>
<evidence type="ECO:0000313" key="1">
    <source>
        <dbReference type="EMBL" id="KAK2961723.1"/>
    </source>
</evidence>
<keyword evidence="2" id="KW-1185">Reference proteome</keyword>
<protein>
    <submittedName>
        <fullName evidence="1">Uncharacterized protein</fullName>
    </submittedName>
</protein>
<dbReference type="Proteomes" id="UP001281761">
    <property type="component" value="Unassembled WGS sequence"/>
</dbReference>
<gene>
    <name evidence="1" type="ORF">BLNAU_3160</name>
</gene>
<comment type="caution">
    <text evidence="1">The sequence shown here is derived from an EMBL/GenBank/DDBJ whole genome shotgun (WGS) entry which is preliminary data.</text>
</comment>
<name>A0ABQ9YD86_9EUKA</name>
<proteinExistence type="predicted"/>
<evidence type="ECO:0000313" key="2">
    <source>
        <dbReference type="Proteomes" id="UP001281761"/>
    </source>
</evidence>
<organism evidence="1 2">
    <name type="scientific">Blattamonas nauphoetae</name>
    <dbReference type="NCBI Taxonomy" id="2049346"/>
    <lineage>
        <taxon>Eukaryota</taxon>
        <taxon>Metamonada</taxon>
        <taxon>Preaxostyla</taxon>
        <taxon>Oxymonadida</taxon>
        <taxon>Blattamonas</taxon>
    </lineage>
</organism>
<dbReference type="EMBL" id="JARBJD010000014">
    <property type="protein sequence ID" value="KAK2961723.1"/>
    <property type="molecule type" value="Genomic_DNA"/>
</dbReference>
<accession>A0ABQ9YD86</accession>
<reference evidence="1 2" key="1">
    <citation type="journal article" date="2022" name="bioRxiv">
        <title>Genomics of Preaxostyla Flagellates Illuminates Evolutionary Transitions and the Path Towards Mitochondrial Loss.</title>
        <authorList>
            <person name="Novak L.V.F."/>
            <person name="Treitli S.C."/>
            <person name="Pyrih J."/>
            <person name="Halakuc P."/>
            <person name="Pipaliya S.V."/>
            <person name="Vacek V."/>
            <person name="Brzon O."/>
            <person name="Soukal P."/>
            <person name="Eme L."/>
            <person name="Dacks J.B."/>
            <person name="Karnkowska A."/>
            <person name="Elias M."/>
            <person name="Hampl V."/>
        </authorList>
    </citation>
    <scope>NUCLEOTIDE SEQUENCE [LARGE SCALE GENOMIC DNA]</scope>
    <source>
        <strain evidence="1">NAU3</strain>
        <tissue evidence="1">Gut</tissue>
    </source>
</reference>